<dbReference type="Proteomes" id="UP000018291">
    <property type="component" value="Unassembled WGS sequence"/>
</dbReference>
<dbReference type="eggNOG" id="COG1597">
    <property type="taxonomic scope" value="Bacteria"/>
</dbReference>
<dbReference type="HOGENOM" id="CLU_1212999_0_0_11"/>
<dbReference type="Pfam" id="PF19279">
    <property type="entry name" value="YegS_C"/>
    <property type="match status" value="1"/>
</dbReference>
<gene>
    <name evidence="3" type="ORF">BN381_400029</name>
</gene>
<dbReference type="InterPro" id="IPR045540">
    <property type="entry name" value="YegS/DAGK_C"/>
</dbReference>
<proteinExistence type="predicted"/>
<name>R4Z5B7_9ACTN</name>
<reference evidence="3 4" key="1">
    <citation type="journal article" date="2013" name="ISME J.">
        <title>Metabolic model for the filamentous 'Candidatus Microthrix parvicella' based on genomic and metagenomic analyses.</title>
        <authorList>
            <person name="Jon McIlroy S."/>
            <person name="Kristiansen R."/>
            <person name="Albertsen M."/>
            <person name="Michael Karst S."/>
            <person name="Rossetti S."/>
            <person name="Lund Nielsen J."/>
            <person name="Tandoi V."/>
            <person name="James Seviour R."/>
            <person name="Nielsen P.H."/>
        </authorList>
    </citation>
    <scope>NUCLEOTIDE SEQUENCE [LARGE SCALE GENOMIC DNA]</scope>
    <source>
        <strain evidence="3 4">RN1</strain>
    </source>
</reference>
<dbReference type="Gene3D" id="2.60.200.40">
    <property type="match status" value="1"/>
</dbReference>
<dbReference type="STRING" id="1229780.BN381_400029"/>
<evidence type="ECO:0000256" key="1">
    <source>
        <dbReference type="SAM" id="MobiDB-lite"/>
    </source>
</evidence>
<dbReference type="InterPro" id="IPR016064">
    <property type="entry name" value="NAD/diacylglycerol_kinase_sf"/>
</dbReference>
<comment type="caution">
    <text evidence="3">The sequence shown here is derived from an EMBL/GenBank/DDBJ whole genome shotgun (WGS) entry which is preliminary data.</text>
</comment>
<organism evidence="3 4">
    <name type="scientific">Candidatus Neomicrothrix parvicella RN1</name>
    <dbReference type="NCBI Taxonomy" id="1229780"/>
    <lineage>
        <taxon>Bacteria</taxon>
        <taxon>Bacillati</taxon>
        <taxon>Actinomycetota</taxon>
        <taxon>Acidimicrobiia</taxon>
        <taxon>Acidimicrobiales</taxon>
        <taxon>Microthrixaceae</taxon>
        <taxon>Candidatus Neomicrothrix</taxon>
    </lineage>
</organism>
<dbReference type="OrthoDB" id="142078at2"/>
<feature type="region of interest" description="Disordered" evidence="1">
    <location>
        <begin position="166"/>
        <end position="193"/>
    </location>
</feature>
<accession>R4Z5B7</accession>
<evidence type="ECO:0000259" key="2">
    <source>
        <dbReference type="Pfam" id="PF19279"/>
    </source>
</evidence>
<dbReference type="RefSeq" id="WP_012228686.1">
    <property type="nucleotide sequence ID" value="NZ_HG422565.1"/>
</dbReference>
<dbReference type="EMBL" id="CANL01000035">
    <property type="protein sequence ID" value="CCM64511.1"/>
    <property type="molecule type" value="Genomic_DNA"/>
</dbReference>
<protein>
    <recommendedName>
        <fullName evidence="2">YegS/DAGK C-terminal domain-containing protein</fullName>
    </recommendedName>
</protein>
<sequence>MTIAKGVQWGRPCSLEIGRPVATSDAELAELVRRQVLDGPKPNPGRFEGATAVGLAGGDLFVTLGGAAGGRSPSGPDAWLFPLDAMVVRCDSDRAAGGAMAAVAHVVALRHPARSRGGELRHMGWFEAETLVVANAAFLGDWNIAPRGHPNDGRLEVTRGSLPRRDRRRLGARLRTGTHLPHPDLATSRPKSVDSAGGPWRLFVDGVDHGMVDRFTVSVVPDAFAVVM</sequence>
<keyword evidence="4" id="KW-1185">Reference proteome</keyword>
<dbReference type="SUPFAM" id="SSF111331">
    <property type="entry name" value="NAD kinase/diacylglycerol kinase-like"/>
    <property type="match status" value="1"/>
</dbReference>
<dbReference type="AlphaFoldDB" id="R4Z5B7"/>
<evidence type="ECO:0000313" key="3">
    <source>
        <dbReference type="EMBL" id="CCM64511.1"/>
    </source>
</evidence>
<evidence type="ECO:0000313" key="4">
    <source>
        <dbReference type="Proteomes" id="UP000018291"/>
    </source>
</evidence>
<feature type="domain" description="YegS/DAGK C-terminal" evidence="2">
    <location>
        <begin position="126"/>
        <end position="227"/>
    </location>
</feature>